<dbReference type="RefSeq" id="WP_054936770.1">
    <property type="nucleotide sequence ID" value="NZ_LTBC01000002.1"/>
</dbReference>
<dbReference type="Proteomes" id="UP000075670">
    <property type="component" value="Unassembled WGS sequence"/>
</dbReference>
<protein>
    <submittedName>
        <fullName evidence="1">Uncharacterized protein</fullName>
    </submittedName>
</protein>
<reference evidence="1 2" key="1">
    <citation type="submission" date="2016-02" db="EMBL/GenBank/DDBJ databases">
        <title>Genome sequence of Moorella mulderi DSM 14980.</title>
        <authorList>
            <person name="Poehlein A."/>
            <person name="Daniel R."/>
        </authorList>
    </citation>
    <scope>NUCLEOTIDE SEQUENCE [LARGE SCALE GENOMIC DNA]</scope>
    <source>
        <strain evidence="1 2">DSM 14980</strain>
    </source>
</reference>
<dbReference type="EMBL" id="LTBC01000002">
    <property type="protein sequence ID" value="KYH33155.1"/>
    <property type="molecule type" value="Genomic_DNA"/>
</dbReference>
<evidence type="ECO:0000313" key="1">
    <source>
        <dbReference type="EMBL" id="KYH33155.1"/>
    </source>
</evidence>
<proteinExistence type="predicted"/>
<dbReference type="AlphaFoldDB" id="A0A151AZS0"/>
<name>A0A151AZS0_9FIRM</name>
<sequence>MHWLDKLRQVLRLDEEELTLWPEIASTAPDGVKQIINSMLEREKKEMEDIKKILQMYGGAPGYPDPYSGFAEGEKK</sequence>
<accession>A0A151AZS0</accession>
<keyword evidence="2" id="KW-1185">Reference proteome</keyword>
<gene>
    <name evidence="1" type="ORF">MOMUL_09340</name>
</gene>
<organism evidence="1 2">
    <name type="scientific">Moorella mulderi DSM 14980</name>
    <dbReference type="NCBI Taxonomy" id="1122241"/>
    <lineage>
        <taxon>Bacteria</taxon>
        <taxon>Bacillati</taxon>
        <taxon>Bacillota</taxon>
        <taxon>Clostridia</taxon>
        <taxon>Neomoorellales</taxon>
        <taxon>Neomoorellaceae</taxon>
        <taxon>Neomoorella</taxon>
    </lineage>
</organism>
<comment type="caution">
    <text evidence="1">The sequence shown here is derived from an EMBL/GenBank/DDBJ whole genome shotgun (WGS) entry which is preliminary data.</text>
</comment>
<dbReference type="OrthoDB" id="1725481at2"/>
<dbReference type="PATRIC" id="fig|1122241.3.peg.983"/>
<evidence type="ECO:0000313" key="2">
    <source>
        <dbReference type="Proteomes" id="UP000075670"/>
    </source>
</evidence>